<proteinExistence type="predicted"/>
<dbReference type="AlphaFoldDB" id="A0A377GEN9"/>
<dbReference type="RefSeq" id="WP_058468595.1">
    <property type="nucleotide sequence ID" value="NZ_CAAAIX010000024.1"/>
</dbReference>
<reference evidence="4 6" key="2">
    <citation type="submission" date="2018-06" db="EMBL/GenBank/DDBJ databases">
        <authorList>
            <consortium name="Pathogen Informatics"/>
            <person name="Doyle S."/>
        </authorList>
    </citation>
    <scope>NUCLEOTIDE SEQUENCE [LARGE SCALE GENOMIC DNA]</scope>
    <source>
        <strain evidence="4 6">NCTC11401</strain>
    </source>
</reference>
<feature type="coiled-coil region" evidence="1">
    <location>
        <begin position="82"/>
        <end position="116"/>
    </location>
</feature>
<protein>
    <submittedName>
        <fullName evidence="4">Uncharacterized protein</fullName>
    </submittedName>
</protein>
<dbReference type="EMBL" id="FTNL01000025">
    <property type="protein sequence ID" value="SIR80086.1"/>
    <property type="molecule type" value="Genomic_DNA"/>
</dbReference>
<reference evidence="3 5" key="1">
    <citation type="submission" date="2017-01" db="EMBL/GenBank/DDBJ databases">
        <authorList>
            <person name="Varghese N."/>
            <person name="Submissions S."/>
        </authorList>
    </citation>
    <scope>NUCLEOTIDE SEQUENCE [LARGE SCALE GENOMIC DNA]</scope>
    <source>
        <strain evidence="3 5">ATCC 33342</strain>
    </source>
</reference>
<dbReference type="OrthoDB" id="5653708at2"/>
<evidence type="ECO:0000313" key="4">
    <source>
        <dbReference type="EMBL" id="STO23277.1"/>
    </source>
</evidence>
<gene>
    <name evidence="4" type="ORF">NCTC11401_00068</name>
    <name evidence="3" type="ORF">SAMN05421777_12542</name>
</gene>
<sequence>MNSKEELSRQYQDKKIKIDEQKEIILHLQQMKTEKEKAVETFNQKNKVIIENEVPSALNTAKINPDPVHLDPEEKQAVLDYIQEQLSTLSKEKQHNEELLEKSKKLNDLLEQVLEHLKAGYNKNTLADLTNKSGITSTQAPQNSGFALLLEILEEDPRKYTWTRDSTDRQNLLKVVPQKIQSVAFALGVDKETSKELTSALETLEQIQIQLVRNYDEHDKLSEEVVLLAEQIRQIETVTVKELTAQAEELERQIEELDQQEQKKQEQERERREQQRQEQANQRERLRQKAEQEKKERGTLALELKKLLIEYIDGRKQHYSTKDFFLPGDKKTREQFIDKIVNAKDGLLKKYVDSGNSNELLNTITAQISNFHGIKMQATLNRIVVKLIEAESKPVEIEDLPAKAKGVLSSFEAKKGKYKEYAVRMKNIYNKIEGINAYAKTLPKREQEVINQLIEALKKDVNQFVWQNSEQLPENKSYQKFKMNIKARLHSHDDLMSGHTSWSDTILNLLLSVITLGKLICSKATSGRASLFFDKTEEQKEIEAPIDVALENLGRFLAGG</sequence>
<dbReference type="EMBL" id="UGGV01000001">
    <property type="protein sequence ID" value="STO23277.1"/>
    <property type="molecule type" value="Genomic_DNA"/>
</dbReference>
<dbReference type="Proteomes" id="UP000254374">
    <property type="component" value="Unassembled WGS sequence"/>
</dbReference>
<evidence type="ECO:0000313" key="3">
    <source>
        <dbReference type="EMBL" id="SIR80086.1"/>
    </source>
</evidence>
<keyword evidence="5" id="KW-1185">Reference proteome</keyword>
<evidence type="ECO:0000256" key="1">
    <source>
        <dbReference type="SAM" id="Coils"/>
    </source>
</evidence>
<evidence type="ECO:0000313" key="5">
    <source>
        <dbReference type="Proteomes" id="UP000186808"/>
    </source>
</evidence>
<feature type="region of interest" description="Disordered" evidence="2">
    <location>
        <begin position="256"/>
        <end position="292"/>
    </location>
</feature>
<accession>A0A377GEN9</accession>
<organism evidence="4 6">
    <name type="scientific">Fluoribacter gormanii</name>
    <dbReference type="NCBI Taxonomy" id="464"/>
    <lineage>
        <taxon>Bacteria</taxon>
        <taxon>Pseudomonadati</taxon>
        <taxon>Pseudomonadota</taxon>
        <taxon>Gammaproteobacteria</taxon>
        <taxon>Legionellales</taxon>
        <taxon>Legionellaceae</taxon>
        <taxon>Fluoribacter</taxon>
    </lineage>
</organism>
<dbReference type="STRING" id="464.Lgor_2118"/>
<evidence type="ECO:0000256" key="2">
    <source>
        <dbReference type="SAM" id="MobiDB-lite"/>
    </source>
</evidence>
<dbReference type="Proteomes" id="UP000186808">
    <property type="component" value="Unassembled WGS sequence"/>
</dbReference>
<keyword evidence="1" id="KW-0175">Coiled coil</keyword>
<name>A0A377GEN9_9GAMM</name>
<evidence type="ECO:0000313" key="6">
    <source>
        <dbReference type="Proteomes" id="UP000254374"/>
    </source>
</evidence>